<evidence type="ECO:0000256" key="4">
    <source>
        <dbReference type="ARBA" id="ARBA00022490"/>
    </source>
</evidence>
<dbReference type="SUPFAM" id="SSF46589">
    <property type="entry name" value="tRNA-binding arm"/>
    <property type="match status" value="1"/>
</dbReference>
<dbReference type="InterPro" id="IPR010978">
    <property type="entry name" value="tRNA-bd_arm"/>
</dbReference>
<dbReference type="InterPro" id="IPR045864">
    <property type="entry name" value="aa-tRNA-synth_II/BPL/LPL"/>
</dbReference>
<comment type="catalytic activity">
    <reaction evidence="12 13">
        <text>tRNA(Phe) + L-phenylalanine + ATP = L-phenylalanyl-tRNA(Phe) + AMP + diphosphate + H(+)</text>
        <dbReference type="Rhea" id="RHEA:19413"/>
        <dbReference type="Rhea" id="RHEA-COMP:9668"/>
        <dbReference type="Rhea" id="RHEA-COMP:9699"/>
        <dbReference type="ChEBI" id="CHEBI:15378"/>
        <dbReference type="ChEBI" id="CHEBI:30616"/>
        <dbReference type="ChEBI" id="CHEBI:33019"/>
        <dbReference type="ChEBI" id="CHEBI:58095"/>
        <dbReference type="ChEBI" id="CHEBI:78442"/>
        <dbReference type="ChEBI" id="CHEBI:78531"/>
        <dbReference type="ChEBI" id="CHEBI:456215"/>
        <dbReference type="EC" id="6.1.1.20"/>
    </reaction>
</comment>
<feature type="domain" description="Aminoacyl-transfer RNA synthetases class-II family profile" evidence="14">
    <location>
        <begin position="125"/>
        <end position="322"/>
    </location>
</feature>
<keyword evidence="6 13" id="KW-0479">Metal-binding</keyword>
<dbReference type="RefSeq" id="WP_138108080.1">
    <property type="nucleotide sequence ID" value="NZ_VBRA02000009.1"/>
</dbReference>
<reference evidence="15" key="1">
    <citation type="submission" date="2019-10" db="EMBL/GenBank/DDBJ databases">
        <title>Whole Genome Sequencing and Characterization of Texas Phoenix Palm Decline Phytoplasma Belongs to Lethal Yellowing (16SrIV) Group.</title>
        <authorList>
            <person name="Bao M."/>
        </authorList>
    </citation>
    <scope>NUCLEOTIDE SEQUENCE [LARGE SCALE GENOMIC DNA]</scope>
    <source>
        <strain evidence="15">ACPD</strain>
    </source>
</reference>
<comment type="caution">
    <text evidence="13">Lacks conserved residue(s) required for the propagation of feature annotation.</text>
</comment>
<dbReference type="HAMAP" id="MF_00281">
    <property type="entry name" value="Phe_tRNA_synth_alpha1"/>
    <property type="match status" value="1"/>
</dbReference>
<dbReference type="Proteomes" id="UP001192346">
    <property type="component" value="Unassembled WGS sequence"/>
</dbReference>
<dbReference type="SUPFAM" id="SSF55681">
    <property type="entry name" value="Class II aaRS and biotin synthetases"/>
    <property type="match status" value="1"/>
</dbReference>
<dbReference type="Pfam" id="PF02912">
    <property type="entry name" value="Phe_tRNA-synt_N"/>
    <property type="match status" value="1"/>
</dbReference>
<keyword evidence="4 13" id="KW-0963">Cytoplasm</keyword>
<evidence type="ECO:0000256" key="5">
    <source>
        <dbReference type="ARBA" id="ARBA00022598"/>
    </source>
</evidence>
<dbReference type="NCBIfam" id="TIGR00468">
    <property type="entry name" value="pheS"/>
    <property type="match status" value="1"/>
</dbReference>
<keyword evidence="10 13" id="KW-0648">Protein biosynthesis</keyword>
<keyword evidence="11 13" id="KW-0030">Aminoacyl-tRNA synthetase</keyword>
<organism evidence="15 16">
    <name type="scientific">Texas Phoenix palm phytoplasma</name>
    <dbReference type="NCBI Taxonomy" id="176709"/>
    <lineage>
        <taxon>Bacteria</taxon>
        <taxon>Bacillati</taxon>
        <taxon>Mycoplasmatota</taxon>
        <taxon>Mollicutes</taxon>
        <taxon>Acholeplasmatales</taxon>
        <taxon>Acholeplasmataceae</taxon>
        <taxon>Candidatus Phytoplasma</taxon>
        <taxon>16SrIV (Coconut lethal yellows group)</taxon>
    </lineage>
</organism>
<evidence type="ECO:0000313" key="16">
    <source>
        <dbReference type="Proteomes" id="UP001192346"/>
    </source>
</evidence>
<dbReference type="CDD" id="cd00496">
    <property type="entry name" value="PheRS_alpha_core"/>
    <property type="match status" value="1"/>
</dbReference>
<dbReference type="PANTHER" id="PTHR11538">
    <property type="entry name" value="PHENYLALANYL-TRNA SYNTHETASE"/>
    <property type="match status" value="1"/>
</dbReference>
<sequence length="345" mass="40866">MKKNICQLQEKIEKIKNKITQQLKETQEIKKITELEISYLGKNGYFSFLLKEIKNFNSQEDKKTAGQKINFLKEKIIFLLKEKKFFLEQKHLEQILKKDETDITLPEFNFKKGSLHPLNKTIKQIEKFFLKLGYSIIEGKEIVTDLYNFEMLNIEKDHPARDMQDSFYLDIDSKTLLRTHTSSVQIKAMLNNNSKPLKIISSGKVYRRDKDDETHSHQFTQLEGFMIDYNVNLKDLKEIIINLIKEIFGEKQELRFRPSYFPFTKPSLEVDLIMKNKENKKIFLEIMGAGLIHPKVLYKGGYDPKKFNGFAFGIGIERITMLKYGIKDIRHFYNNDFRFLNQFID</sequence>
<evidence type="ECO:0000256" key="2">
    <source>
        <dbReference type="ARBA" id="ARBA00010207"/>
    </source>
</evidence>
<evidence type="ECO:0000256" key="12">
    <source>
        <dbReference type="ARBA" id="ARBA00049255"/>
    </source>
</evidence>
<keyword evidence="5 13" id="KW-0436">Ligase</keyword>
<dbReference type="Gene3D" id="3.30.930.10">
    <property type="entry name" value="Bira Bifunctional Protein, Domain 2"/>
    <property type="match status" value="1"/>
</dbReference>
<evidence type="ECO:0000256" key="8">
    <source>
        <dbReference type="ARBA" id="ARBA00022840"/>
    </source>
</evidence>
<comment type="cofactor">
    <cofactor evidence="13">
        <name>Mg(2+)</name>
        <dbReference type="ChEBI" id="CHEBI:18420"/>
    </cofactor>
    <text evidence="13">Binds 2 magnesium ions per tetramer.</text>
</comment>
<accession>A0ABS5BIU7</accession>
<evidence type="ECO:0000256" key="7">
    <source>
        <dbReference type="ARBA" id="ARBA00022741"/>
    </source>
</evidence>
<evidence type="ECO:0000256" key="6">
    <source>
        <dbReference type="ARBA" id="ARBA00022723"/>
    </source>
</evidence>
<evidence type="ECO:0000313" key="15">
    <source>
        <dbReference type="EMBL" id="MBP3059508.1"/>
    </source>
</evidence>
<evidence type="ECO:0000256" key="10">
    <source>
        <dbReference type="ARBA" id="ARBA00022917"/>
    </source>
</evidence>
<comment type="subcellular location">
    <subcellularLocation>
        <location evidence="1 13">Cytoplasm</location>
    </subcellularLocation>
</comment>
<evidence type="ECO:0000256" key="9">
    <source>
        <dbReference type="ARBA" id="ARBA00022842"/>
    </source>
</evidence>
<dbReference type="InterPro" id="IPR002319">
    <property type="entry name" value="Phenylalanyl-tRNA_Synthase"/>
</dbReference>
<dbReference type="InterPro" id="IPR022911">
    <property type="entry name" value="Phe_tRNA_ligase_alpha1_bac"/>
</dbReference>
<evidence type="ECO:0000256" key="1">
    <source>
        <dbReference type="ARBA" id="ARBA00004496"/>
    </source>
</evidence>
<evidence type="ECO:0000256" key="3">
    <source>
        <dbReference type="ARBA" id="ARBA00011209"/>
    </source>
</evidence>
<keyword evidence="7 13" id="KW-0547">Nucleotide-binding</keyword>
<dbReference type="InterPro" id="IPR004529">
    <property type="entry name" value="Phe-tRNA-synth_IIc_asu"/>
</dbReference>
<comment type="caution">
    <text evidence="15">The sequence shown here is derived from an EMBL/GenBank/DDBJ whole genome shotgun (WGS) entry which is preliminary data.</text>
</comment>
<comment type="similarity">
    <text evidence="2 13">Belongs to the class-II aminoacyl-tRNA synthetase family. Phe-tRNA synthetase alpha subunit type 1 subfamily.</text>
</comment>
<keyword evidence="9 13" id="KW-0460">Magnesium</keyword>
<dbReference type="PANTHER" id="PTHR11538:SF41">
    <property type="entry name" value="PHENYLALANINE--TRNA LIGASE, MITOCHONDRIAL"/>
    <property type="match status" value="1"/>
</dbReference>
<evidence type="ECO:0000256" key="11">
    <source>
        <dbReference type="ARBA" id="ARBA00023146"/>
    </source>
</evidence>
<dbReference type="PROSITE" id="PS50862">
    <property type="entry name" value="AA_TRNA_LIGASE_II"/>
    <property type="match status" value="1"/>
</dbReference>
<dbReference type="InterPro" id="IPR004188">
    <property type="entry name" value="Phe-tRNA_ligase_II_N"/>
</dbReference>
<dbReference type="Pfam" id="PF01409">
    <property type="entry name" value="tRNA-synt_2d"/>
    <property type="match status" value="1"/>
</dbReference>
<protein>
    <recommendedName>
        <fullName evidence="13">Phenylalanine--tRNA ligase alpha subunit</fullName>
        <ecNumber evidence="13">6.1.1.20</ecNumber>
    </recommendedName>
    <alternativeName>
        <fullName evidence="13">Phenylalanyl-tRNA synthetase alpha subunit</fullName>
        <shortName evidence="13">PheRS</shortName>
    </alternativeName>
</protein>
<comment type="subunit">
    <text evidence="3 13">Tetramer of two alpha and two beta subunits.</text>
</comment>
<name>A0ABS5BIU7_9MOLU</name>
<dbReference type="InterPro" id="IPR006195">
    <property type="entry name" value="aa-tRNA-synth_II"/>
</dbReference>
<evidence type="ECO:0000259" key="14">
    <source>
        <dbReference type="PROSITE" id="PS50862"/>
    </source>
</evidence>
<evidence type="ECO:0000256" key="13">
    <source>
        <dbReference type="HAMAP-Rule" id="MF_00281"/>
    </source>
</evidence>
<dbReference type="EMBL" id="VBRA02000009">
    <property type="protein sequence ID" value="MBP3059508.1"/>
    <property type="molecule type" value="Genomic_DNA"/>
</dbReference>
<dbReference type="EC" id="6.1.1.20" evidence="13"/>
<proteinExistence type="inferred from homology"/>
<dbReference type="GO" id="GO:0004826">
    <property type="term" value="F:phenylalanine-tRNA ligase activity"/>
    <property type="evidence" value="ECO:0007669"/>
    <property type="project" value="UniProtKB-EC"/>
</dbReference>
<gene>
    <name evidence="13 15" type="primary">pheS</name>
    <name evidence="15" type="ORF">FEF22_001795</name>
</gene>
<keyword evidence="8 13" id="KW-0067">ATP-binding</keyword>
<keyword evidence="16" id="KW-1185">Reference proteome</keyword>